<evidence type="ECO:0000313" key="9">
    <source>
        <dbReference type="EMBL" id="KAF5392442.1"/>
    </source>
</evidence>
<sequence>MSSQEESQRLDRPDIIDITGGTARVSQPGGNSPPLTRSNSVSSVSEEDEKQPESRRDEWDPLQYQQESELGHGEDDDEEITGGRGDLMNEAGNSVVDINGRVIYPPSKPSRSNLHLEIEHKAPSPQPWDLVDPPLTNGEKLPNQYGTINSRRSNTTRSLIPKSSYYFGPPPPGAAFGSDPVGQIGLDHPREIIRVERDYTGGELIQFTPIYPLELEGRITPTQFLESMNSINELLISAHSFRRSILDNLLAVITLQLSTLLWSTHYDKVAYALFQYRRRLTTTHHLV</sequence>
<name>A0A8H5HZJ0_9AGAR</name>
<feature type="compositionally biased region" description="Polar residues" evidence="7">
    <location>
        <begin position="24"/>
        <end position="37"/>
    </location>
</feature>
<gene>
    <name evidence="9" type="ORF">D9757_002109</name>
</gene>
<evidence type="ECO:0000256" key="1">
    <source>
        <dbReference type="ARBA" id="ARBA00004406"/>
    </source>
</evidence>
<dbReference type="OrthoDB" id="2190159at2759"/>
<proteinExistence type="inferred from homology"/>
<protein>
    <recommendedName>
        <fullName evidence="4">Ras modification protein ERF4</fullName>
    </recommendedName>
</protein>
<dbReference type="Proteomes" id="UP000518752">
    <property type="component" value="Unassembled WGS sequence"/>
</dbReference>
<dbReference type="PANTHER" id="PTHR13254:SF0">
    <property type="entry name" value="GOLGIN SUBFAMILY A MEMBER 7_ERF4 DOMAIN-CONTAINING PROTEIN"/>
    <property type="match status" value="1"/>
</dbReference>
<comment type="caution">
    <text evidence="9">The sequence shown here is derived from an EMBL/GenBank/DDBJ whole genome shotgun (WGS) entry which is preliminary data.</text>
</comment>
<evidence type="ECO:0000313" key="10">
    <source>
        <dbReference type="Proteomes" id="UP000518752"/>
    </source>
</evidence>
<accession>A0A8H5HZJ0</accession>
<dbReference type="GO" id="GO:0031211">
    <property type="term" value="C:endoplasmic reticulum palmitoyltransferase complex"/>
    <property type="evidence" value="ECO:0007669"/>
    <property type="project" value="TreeGrafter"/>
</dbReference>
<evidence type="ECO:0000256" key="4">
    <source>
        <dbReference type="ARBA" id="ARBA00018463"/>
    </source>
</evidence>
<evidence type="ECO:0000256" key="7">
    <source>
        <dbReference type="SAM" id="MobiDB-lite"/>
    </source>
</evidence>
<feature type="region of interest" description="Disordered" evidence="7">
    <location>
        <begin position="1"/>
        <end position="91"/>
    </location>
</feature>
<keyword evidence="10" id="KW-1185">Reference proteome</keyword>
<evidence type="ECO:0000256" key="6">
    <source>
        <dbReference type="ARBA" id="ARBA00023136"/>
    </source>
</evidence>
<evidence type="ECO:0000256" key="5">
    <source>
        <dbReference type="ARBA" id="ARBA00022824"/>
    </source>
</evidence>
<dbReference type="PANTHER" id="PTHR13254">
    <property type="entry name" value="GOLGI AUTOANTIGEN, GOLGIN SUBFAMILY A, 7"/>
    <property type="match status" value="1"/>
</dbReference>
<dbReference type="EMBL" id="JAACJN010000005">
    <property type="protein sequence ID" value="KAF5392442.1"/>
    <property type="molecule type" value="Genomic_DNA"/>
</dbReference>
<comment type="subcellular location">
    <subcellularLocation>
        <location evidence="1">Endoplasmic reticulum membrane</location>
        <topology evidence="1">Peripheral membrane protein</topology>
    </subcellularLocation>
</comment>
<dbReference type="InterPro" id="IPR051371">
    <property type="entry name" value="Ras_palmitoyltransferase"/>
</dbReference>
<feature type="compositionally biased region" description="Basic and acidic residues" evidence="7">
    <location>
        <begin position="1"/>
        <end position="15"/>
    </location>
</feature>
<organism evidence="9 10">
    <name type="scientific">Collybiopsis confluens</name>
    <dbReference type="NCBI Taxonomy" id="2823264"/>
    <lineage>
        <taxon>Eukaryota</taxon>
        <taxon>Fungi</taxon>
        <taxon>Dikarya</taxon>
        <taxon>Basidiomycota</taxon>
        <taxon>Agaricomycotina</taxon>
        <taxon>Agaricomycetes</taxon>
        <taxon>Agaricomycetidae</taxon>
        <taxon>Agaricales</taxon>
        <taxon>Marasmiineae</taxon>
        <taxon>Omphalotaceae</taxon>
        <taxon>Collybiopsis</taxon>
    </lineage>
</organism>
<reference evidence="9 10" key="1">
    <citation type="journal article" date="2020" name="ISME J.">
        <title>Uncovering the hidden diversity of litter-decomposition mechanisms in mushroom-forming fungi.</title>
        <authorList>
            <person name="Floudas D."/>
            <person name="Bentzer J."/>
            <person name="Ahren D."/>
            <person name="Johansson T."/>
            <person name="Persson P."/>
            <person name="Tunlid A."/>
        </authorList>
    </citation>
    <scope>NUCLEOTIDE SEQUENCE [LARGE SCALE GENOMIC DNA]</scope>
    <source>
        <strain evidence="9 10">CBS 406.79</strain>
    </source>
</reference>
<dbReference type="InterPro" id="IPR019383">
    <property type="entry name" value="Golgin_A_7/ERF4"/>
</dbReference>
<comment type="subunit">
    <text evidence="3">Interacts with ERF2.</text>
</comment>
<evidence type="ECO:0000256" key="3">
    <source>
        <dbReference type="ARBA" id="ARBA00011396"/>
    </source>
</evidence>
<keyword evidence="6" id="KW-0472">Membrane</keyword>
<comment type="similarity">
    <text evidence="2">Belongs to the ERF4 family.</text>
</comment>
<feature type="domain" description="Golgin subfamily A member 7/ERF4" evidence="8">
    <location>
        <begin position="192"/>
        <end position="276"/>
    </location>
</feature>
<dbReference type="GO" id="GO:0006612">
    <property type="term" value="P:protein targeting to membrane"/>
    <property type="evidence" value="ECO:0007669"/>
    <property type="project" value="TreeGrafter"/>
</dbReference>
<dbReference type="Pfam" id="PF10256">
    <property type="entry name" value="Erf4"/>
    <property type="match status" value="1"/>
</dbReference>
<dbReference type="AlphaFoldDB" id="A0A8H5HZJ0"/>
<keyword evidence="5" id="KW-0256">Endoplasmic reticulum</keyword>
<evidence type="ECO:0000259" key="8">
    <source>
        <dbReference type="Pfam" id="PF10256"/>
    </source>
</evidence>
<dbReference type="GO" id="GO:0005789">
    <property type="term" value="C:endoplasmic reticulum membrane"/>
    <property type="evidence" value="ECO:0007669"/>
    <property type="project" value="UniProtKB-SubCell"/>
</dbReference>
<evidence type="ECO:0000256" key="2">
    <source>
        <dbReference type="ARBA" id="ARBA00007732"/>
    </source>
</evidence>